<dbReference type="OrthoDB" id="10463743at2759"/>
<evidence type="ECO:0000256" key="1">
    <source>
        <dbReference type="SAM" id="MobiDB-lite"/>
    </source>
</evidence>
<dbReference type="HOGENOM" id="CLU_3191303_0_0_1"/>
<protein>
    <submittedName>
        <fullName evidence="2">Unplaced genomic scaffold supercont1.9, whole genome shotgun sequence</fullName>
    </submittedName>
</protein>
<evidence type="ECO:0000313" key="2">
    <source>
        <dbReference type="EMBL" id="KIR47132.1"/>
    </source>
</evidence>
<sequence>MMKEKSKIQYIPLFIYLPGTRLPSMSIASTPLSSSDKKQVQNSQVR</sequence>
<proteinExistence type="predicted"/>
<reference evidence="2" key="1">
    <citation type="submission" date="2015-01" db="EMBL/GenBank/DDBJ databases">
        <title>The Genome Sequence of Cryptococcus gattii CA1280.</title>
        <authorList>
            <consortium name="The Broad Institute Genomics Platform"/>
            <person name="Cuomo C."/>
            <person name="Litvintseva A."/>
            <person name="Chen Y."/>
            <person name="Heitman J."/>
            <person name="Sun S."/>
            <person name="Springer D."/>
            <person name="Dromer F."/>
            <person name="Young S."/>
            <person name="Zeng Q."/>
            <person name="Gargeya S."/>
            <person name="Abouelleil A."/>
            <person name="Alvarado L."/>
            <person name="Chapman S.B."/>
            <person name="Gainer-Dewar J."/>
            <person name="Goldberg J."/>
            <person name="Griggs A."/>
            <person name="Gujja S."/>
            <person name="Hansen M."/>
            <person name="Howarth C."/>
            <person name="Imamovic A."/>
            <person name="Larimer J."/>
            <person name="Murphy C."/>
            <person name="Naylor J."/>
            <person name="Pearson M."/>
            <person name="Priest M."/>
            <person name="Roberts A."/>
            <person name="Saif S."/>
            <person name="Shea T."/>
            <person name="Sykes S."/>
            <person name="Wortman J."/>
            <person name="Nusbaum C."/>
            <person name="Birren B."/>
        </authorList>
    </citation>
    <scope>NUCLEOTIDE SEQUENCE [LARGE SCALE GENOMIC DNA]</scope>
    <source>
        <strain evidence="2">CA1280</strain>
    </source>
</reference>
<name>A0A0D0TKX5_CRYGA</name>
<organism evidence="2">
    <name type="scientific">Cryptococcus bacillisporus CA1280</name>
    <dbReference type="NCBI Taxonomy" id="1296109"/>
    <lineage>
        <taxon>Eukaryota</taxon>
        <taxon>Fungi</taxon>
        <taxon>Dikarya</taxon>
        <taxon>Basidiomycota</taxon>
        <taxon>Agaricomycotina</taxon>
        <taxon>Tremellomycetes</taxon>
        <taxon>Tremellales</taxon>
        <taxon>Cryptococcaceae</taxon>
        <taxon>Cryptococcus</taxon>
        <taxon>Cryptococcus gattii species complex</taxon>
    </lineage>
</organism>
<accession>A0A0D0TKX5</accession>
<dbReference type="EMBL" id="KN847981">
    <property type="protein sequence ID" value="KIR47132.1"/>
    <property type="molecule type" value="Genomic_DNA"/>
</dbReference>
<gene>
    <name evidence="2" type="ORF">I312_03456</name>
</gene>
<feature type="region of interest" description="Disordered" evidence="1">
    <location>
        <begin position="27"/>
        <end position="46"/>
    </location>
</feature>
<dbReference type="AlphaFoldDB" id="A0A0D0TKX5"/>